<comment type="caution">
    <text evidence="1">The sequence shown here is derived from an EMBL/GenBank/DDBJ whole genome shotgun (WGS) entry which is preliminary data.</text>
</comment>
<protein>
    <submittedName>
        <fullName evidence="1">Uncharacterized protein</fullName>
    </submittedName>
</protein>
<name>A0ACC3DKS0_9PEZI</name>
<dbReference type="Proteomes" id="UP001186974">
    <property type="component" value="Unassembled WGS sequence"/>
</dbReference>
<gene>
    <name evidence="1" type="ORF">LTS18_010616</name>
</gene>
<evidence type="ECO:0000313" key="2">
    <source>
        <dbReference type="Proteomes" id="UP001186974"/>
    </source>
</evidence>
<dbReference type="EMBL" id="JAWDJW010002993">
    <property type="protein sequence ID" value="KAK3077307.1"/>
    <property type="molecule type" value="Genomic_DNA"/>
</dbReference>
<keyword evidence="2" id="KW-1185">Reference proteome</keyword>
<reference evidence="1" key="1">
    <citation type="submission" date="2024-09" db="EMBL/GenBank/DDBJ databases">
        <title>Black Yeasts Isolated from many extreme environments.</title>
        <authorList>
            <person name="Coleine C."/>
            <person name="Stajich J.E."/>
            <person name="Selbmann L."/>
        </authorList>
    </citation>
    <scope>NUCLEOTIDE SEQUENCE</scope>
    <source>
        <strain evidence="1">CCFEE 5737</strain>
    </source>
</reference>
<accession>A0ACC3DKS0</accession>
<evidence type="ECO:0000313" key="1">
    <source>
        <dbReference type="EMBL" id="KAK3077307.1"/>
    </source>
</evidence>
<proteinExistence type="predicted"/>
<organism evidence="1 2">
    <name type="scientific">Coniosporium uncinatum</name>
    <dbReference type="NCBI Taxonomy" id="93489"/>
    <lineage>
        <taxon>Eukaryota</taxon>
        <taxon>Fungi</taxon>
        <taxon>Dikarya</taxon>
        <taxon>Ascomycota</taxon>
        <taxon>Pezizomycotina</taxon>
        <taxon>Dothideomycetes</taxon>
        <taxon>Dothideomycetes incertae sedis</taxon>
        <taxon>Coniosporium</taxon>
    </lineage>
</organism>
<sequence length="122" mass="13760">MFVSRAELVKQAAGATSDADWRSWQHLYDTLFNAVEPVLPYLFPGGEDSVRDADDMYVWQFLAAMGVGASPDQQQRLVLGVKDRVMRTVEMAKVLPEMLRERRLGDVNLFMRAIGLDVELLG</sequence>